<feature type="transmembrane region" description="Helical" evidence="2">
    <location>
        <begin position="372"/>
        <end position="398"/>
    </location>
</feature>
<protein>
    <submittedName>
        <fullName evidence="4">Peptidase A2 domain-containing protein</fullName>
    </submittedName>
</protein>
<dbReference type="Gene3D" id="2.40.70.10">
    <property type="entry name" value="Acid Proteases"/>
    <property type="match status" value="1"/>
</dbReference>
<evidence type="ECO:0000313" key="4">
    <source>
        <dbReference type="WBParaSite" id="HPBE_0000279801-mRNA-1"/>
    </source>
</evidence>
<dbReference type="PROSITE" id="PS00141">
    <property type="entry name" value="ASP_PROTEASE"/>
    <property type="match status" value="1"/>
</dbReference>
<name>A0A183F9F6_HELPZ</name>
<reference evidence="4" key="1">
    <citation type="submission" date="2019-09" db="UniProtKB">
        <authorList>
            <consortium name="WormBaseParasite"/>
        </authorList>
    </citation>
    <scope>IDENTIFICATION</scope>
</reference>
<keyword evidence="2" id="KW-0812">Transmembrane</keyword>
<dbReference type="InterPro" id="IPR021109">
    <property type="entry name" value="Peptidase_aspartic_dom_sf"/>
</dbReference>
<sequence length="722" mass="78433">LKAVALSARMPQRNRRTASLGFGHFSRQCSSPRAQRHESGSCTLADGSALVWVLTQEESCKFVSIAKMKGHLLGDVWISDAKQFALSWSDNSPRIQDCGADLVMSDQGYALMTTSRVPPAATPQVGVVTTNQLAAQLLAVEGSHRQFLHAHSALCDRTNLLALTLHNALETHPTLALRHLLNRVDLAASYLGSDVVQIHRCITVPAQNYRLVPFNGSCFSKPLVKLTLAIGAAFHSFIDPVTRIVSPAASPIDCSAVPFFFFSIPGGYIKFEPSQGASVRVAGSSLHAIDLPDSFNSSTFTLPLTIFHNLVLINLSELVQDHQWQELWSSVDQERLSQFHAHLSTPAADSHHPASSFSFWSFLLGSWSWFDLWVSICCVVISLGILRAVIAVYCSMYFPGGLPSPTDLILSSRRSLAPSSPGSPPPSAITAPQPSSREDLDRRQMEDLTLQLTRLEIDSTSTWPPRVFVTPVKVLALMNHKQFFMAQIPIKVNNIHVLALIDTGASITVTTVETAPLFGVFTFSAGSINTAIGMAGIPIRILGCATLHFEFGSVAIDHPVYFTEAACVSSSADSYNIILGNDLLAKLLPWSINYANRTLSMAELFDMQILCVAPPTNECSSEEPIAVRVLETTVLPPSAETFVRCRADIEDQHTLMLTAQADSLGERSLMVTPAVFNSISTLLLVVNPSSRPETLYKGQHISSAVKIFESSSGTLSTNESCS</sequence>
<dbReference type="GO" id="GO:0006508">
    <property type="term" value="P:proteolysis"/>
    <property type="evidence" value="ECO:0007669"/>
    <property type="project" value="InterPro"/>
</dbReference>
<proteinExistence type="predicted"/>
<dbReference type="WBParaSite" id="HPBE_0000279801-mRNA-1">
    <property type="protein sequence ID" value="HPBE_0000279801-mRNA-1"/>
    <property type="gene ID" value="HPBE_0000279801"/>
</dbReference>
<feature type="region of interest" description="Disordered" evidence="1">
    <location>
        <begin position="413"/>
        <end position="440"/>
    </location>
</feature>
<keyword evidence="2" id="KW-1133">Transmembrane helix</keyword>
<organism evidence="3 4">
    <name type="scientific">Heligmosomoides polygyrus</name>
    <name type="common">Parasitic roundworm</name>
    <dbReference type="NCBI Taxonomy" id="6339"/>
    <lineage>
        <taxon>Eukaryota</taxon>
        <taxon>Metazoa</taxon>
        <taxon>Ecdysozoa</taxon>
        <taxon>Nematoda</taxon>
        <taxon>Chromadorea</taxon>
        <taxon>Rhabditida</taxon>
        <taxon>Rhabditina</taxon>
        <taxon>Rhabditomorpha</taxon>
        <taxon>Strongyloidea</taxon>
        <taxon>Heligmosomidae</taxon>
        <taxon>Heligmosomoides</taxon>
    </lineage>
</organism>
<dbReference type="CDD" id="cd00303">
    <property type="entry name" value="retropepsin_like"/>
    <property type="match status" value="1"/>
</dbReference>
<dbReference type="GO" id="GO:0004190">
    <property type="term" value="F:aspartic-type endopeptidase activity"/>
    <property type="evidence" value="ECO:0007669"/>
    <property type="project" value="InterPro"/>
</dbReference>
<accession>A0A183F9F6</accession>
<dbReference type="SUPFAM" id="SSF50630">
    <property type="entry name" value="Acid proteases"/>
    <property type="match status" value="1"/>
</dbReference>
<evidence type="ECO:0000256" key="1">
    <source>
        <dbReference type="SAM" id="MobiDB-lite"/>
    </source>
</evidence>
<evidence type="ECO:0000256" key="2">
    <source>
        <dbReference type="SAM" id="Phobius"/>
    </source>
</evidence>
<dbReference type="Proteomes" id="UP000050761">
    <property type="component" value="Unassembled WGS sequence"/>
</dbReference>
<evidence type="ECO:0000313" key="3">
    <source>
        <dbReference type="Proteomes" id="UP000050761"/>
    </source>
</evidence>
<dbReference type="InterPro" id="IPR001969">
    <property type="entry name" value="Aspartic_peptidase_AS"/>
</dbReference>
<dbReference type="AlphaFoldDB" id="A0A183F9F6"/>
<keyword evidence="2" id="KW-0472">Membrane</keyword>
<keyword evidence="3" id="KW-1185">Reference proteome</keyword>